<keyword evidence="2" id="KW-0472">Membrane</keyword>
<keyword evidence="2" id="KW-0812">Transmembrane</keyword>
<dbReference type="EMBL" id="VHQG01000002">
    <property type="protein sequence ID" value="TPW76077.1"/>
    <property type="molecule type" value="Genomic_DNA"/>
</dbReference>
<gene>
    <name evidence="3" type="ORF">FJ657_09670</name>
</gene>
<dbReference type="OrthoDB" id="5116908at2"/>
<accession>A0A506Y3S5</accession>
<feature type="transmembrane region" description="Helical" evidence="2">
    <location>
        <begin position="123"/>
        <end position="145"/>
    </location>
</feature>
<dbReference type="Proteomes" id="UP000316252">
    <property type="component" value="Unassembled WGS sequence"/>
</dbReference>
<evidence type="ECO:0000256" key="1">
    <source>
        <dbReference type="SAM" id="MobiDB-lite"/>
    </source>
</evidence>
<evidence type="ECO:0000313" key="3">
    <source>
        <dbReference type="EMBL" id="TPW76077.1"/>
    </source>
</evidence>
<dbReference type="RefSeq" id="WP_141163434.1">
    <property type="nucleotide sequence ID" value="NZ_VHQG01000002.1"/>
</dbReference>
<keyword evidence="4" id="KW-1185">Reference proteome</keyword>
<comment type="caution">
    <text evidence="3">The sequence shown here is derived from an EMBL/GenBank/DDBJ whole genome shotgun (WGS) entry which is preliminary data.</text>
</comment>
<feature type="region of interest" description="Disordered" evidence="1">
    <location>
        <begin position="1"/>
        <end position="63"/>
    </location>
</feature>
<sequence>MSDQSVPPVPTPQQSAPPAGYDQPAPPPTQPAAAPGYSATQYGATPPFPTPEGGAPTLNPYAVQPGGIAQPQYGQLQYAQPQYGQAQYGAPDAWSSAQQGPHAGYGLSATPAGGMSSARKSGLIAMLVGFGIMLVGIVITVGTYLSSAHGGTYFVAWGAIIFGGIRGVIGLVRLIRG</sequence>
<reference evidence="3 4" key="1">
    <citation type="submission" date="2019-06" db="EMBL/GenBank/DDBJ databases">
        <authorList>
            <person name="Li F."/>
        </authorList>
    </citation>
    <scope>NUCLEOTIDE SEQUENCE [LARGE SCALE GENOMIC DNA]</scope>
    <source>
        <strain evidence="3 4">10F1D-1</strain>
    </source>
</reference>
<evidence type="ECO:0000313" key="4">
    <source>
        <dbReference type="Proteomes" id="UP000316252"/>
    </source>
</evidence>
<keyword evidence="2" id="KW-1133">Transmembrane helix</keyword>
<protein>
    <submittedName>
        <fullName evidence="3">Uncharacterized protein</fullName>
    </submittedName>
</protein>
<organism evidence="3 4">
    <name type="scientific">Schumannella soli</name>
    <dbReference type="NCBI Taxonomy" id="2590779"/>
    <lineage>
        <taxon>Bacteria</taxon>
        <taxon>Bacillati</taxon>
        <taxon>Actinomycetota</taxon>
        <taxon>Actinomycetes</taxon>
        <taxon>Micrococcales</taxon>
        <taxon>Microbacteriaceae</taxon>
        <taxon>Schumannella</taxon>
    </lineage>
</organism>
<evidence type="ECO:0000256" key="2">
    <source>
        <dbReference type="SAM" id="Phobius"/>
    </source>
</evidence>
<feature type="compositionally biased region" description="Low complexity" evidence="1">
    <location>
        <begin position="12"/>
        <end position="23"/>
    </location>
</feature>
<dbReference type="AlphaFoldDB" id="A0A506Y3S5"/>
<proteinExistence type="predicted"/>
<feature type="transmembrane region" description="Helical" evidence="2">
    <location>
        <begin position="151"/>
        <end position="175"/>
    </location>
</feature>
<name>A0A506Y3S5_9MICO</name>